<reference evidence="2" key="1">
    <citation type="submission" date="2023-06" db="EMBL/GenBank/DDBJ databases">
        <title>MT1 and MT2 Draft Genomes of Novel Species.</title>
        <authorList>
            <person name="Venkateswaran K."/>
        </authorList>
    </citation>
    <scope>NUCLEOTIDE SEQUENCE</scope>
    <source>
        <strain evidence="2">F6_8S_P_1B</strain>
    </source>
</reference>
<organism evidence="2 3">
    <name type="scientific">Leifsonia williamsii</name>
    <dbReference type="NCBI Taxonomy" id="3035919"/>
    <lineage>
        <taxon>Bacteria</taxon>
        <taxon>Bacillati</taxon>
        <taxon>Actinomycetota</taxon>
        <taxon>Actinomycetes</taxon>
        <taxon>Micrococcales</taxon>
        <taxon>Microbacteriaceae</taxon>
        <taxon>Leifsonia</taxon>
    </lineage>
</organism>
<keyword evidence="1" id="KW-1133">Transmembrane helix</keyword>
<protein>
    <recommendedName>
        <fullName evidence="4">ABC transporter permease</fullName>
    </recommendedName>
</protein>
<feature type="transmembrane region" description="Helical" evidence="1">
    <location>
        <begin position="95"/>
        <end position="117"/>
    </location>
</feature>
<keyword evidence="3" id="KW-1185">Reference proteome</keyword>
<feature type="transmembrane region" description="Helical" evidence="1">
    <location>
        <begin position="17"/>
        <end position="37"/>
    </location>
</feature>
<keyword evidence="1" id="KW-0472">Membrane</keyword>
<evidence type="ECO:0000256" key="1">
    <source>
        <dbReference type="SAM" id="Phobius"/>
    </source>
</evidence>
<keyword evidence="1" id="KW-0812">Transmembrane</keyword>
<dbReference type="Proteomes" id="UP001174208">
    <property type="component" value="Unassembled WGS sequence"/>
</dbReference>
<accession>A0ABT8KF32</accession>
<dbReference type="RefSeq" id="WP_301211934.1">
    <property type="nucleotide sequence ID" value="NZ_JAROCF010000001.1"/>
</dbReference>
<gene>
    <name evidence="2" type="ORF">P5G50_16380</name>
</gene>
<evidence type="ECO:0008006" key="4">
    <source>
        <dbReference type="Google" id="ProtNLM"/>
    </source>
</evidence>
<evidence type="ECO:0000313" key="2">
    <source>
        <dbReference type="EMBL" id="MDN4616029.1"/>
    </source>
</evidence>
<comment type="caution">
    <text evidence="2">The sequence shown here is derived from an EMBL/GenBank/DDBJ whole genome shotgun (WGS) entry which is preliminary data.</text>
</comment>
<dbReference type="EMBL" id="JAROCF010000001">
    <property type="protein sequence ID" value="MDN4616029.1"/>
    <property type="molecule type" value="Genomic_DNA"/>
</dbReference>
<sequence>MTEAPAEQATASARSPWLLLGWFAIPAVVLVVPYLLFATWVQFELDAAGVIAQSPVADAGEEDVGLFLGLAPALFVLAATLFVTLVTFPRGAGRVLWTGMLLIAVALPAAAIAWLLIAGA</sequence>
<evidence type="ECO:0000313" key="3">
    <source>
        <dbReference type="Proteomes" id="UP001174208"/>
    </source>
</evidence>
<proteinExistence type="predicted"/>
<name>A0ABT8KF32_9MICO</name>
<feature type="transmembrane region" description="Helical" evidence="1">
    <location>
        <begin position="64"/>
        <end position="88"/>
    </location>
</feature>